<reference evidence="2" key="3">
    <citation type="submission" date="2015-04" db="UniProtKB">
        <authorList>
            <consortium name="EnsemblPlants"/>
        </authorList>
    </citation>
    <scope>IDENTIFICATION</scope>
    <source>
        <strain evidence="2">cv. Jemalong A17</strain>
    </source>
</reference>
<dbReference type="HOGENOM" id="CLU_2007262_0_0_1"/>
<name>A0A072VI79_MEDTR</name>
<reference evidence="1 3" key="2">
    <citation type="journal article" date="2014" name="BMC Genomics">
        <title>An improved genome release (version Mt4.0) for the model legume Medicago truncatula.</title>
        <authorList>
            <person name="Tang H."/>
            <person name="Krishnakumar V."/>
            <person name="Bidwell S."/>
            <person name="Rosen B."/>
            <person name="Chan A."/>
            <person name="Zhou S."/>
            <person name="Gentzbittel L."/>
            <person name="Childs K.L."/>
            <person name="Yandell M."/>
            <person name="Gundlach H."/>
            <person name="Mayer K.F."/>
            <person name="Schwartz D.C."/>
            <person name="Town C.D."/>
        </authorList>
    </citation>
    <scope>GENOME REANNOTATION</scope>
    <source>
        <strain evidence="1">A17</strain>
        <strain evidence="2 3">cv. Jemalong A17</strain>
    </source>
</reference>
<evidence type="ECO:0000313" key="2">
    <source>
        <dbReference type="EnsemblPlants" id="KEH41306"/>
    </source>
</evidence>
<proteinExistence type="predicted"/>
<evidence type="ECO:0000313" key="1">
    <source>
        <dbReference type="EMBL" id="KEH41306.1"/>
    </source>
</evidence>
<evidence type="ECO:0000313" key="3">
    <source>
        <dbReference type="Proteomes" id="UP000002051"/>
    </source>
</evidence>
<keyword evidence="3" id="KW-1185">Reference proteome</keyword>
<organism evidence="1 3">
    <name type="scientific">Medicago truncatula</name>
    <name type="common">Barrel medic</name>
    <name type="synonym">Medicago tribuloides</name>
    <dbReference type="NCBI Taxonomy" id="3880"/>
    <lineage>
        <taxon>Eukaryota</taxon>
        <taxon>Viridiplantae</taxon>
        <taxon>Streptophyta</taxon>
        <taxon>Embryophyta</taxon>
        <taxon>Tracheophyta</taxon>
        <taxon>Spermatophyta</taxon>
        <taxon>Magnoliopsida</taxon>
        <taxon>eudicotyledons</taxon>
        <taxon>Gunneridae</taxon>
        <taxon>Pentapetalae</taxon>
        <taxon>rosids</taxon>
        <taxon>fabids</taxon>
        <taxon>Fabales</taxon>
        <taxon>Fabaceae</taxon>
        <taxon>Papilionoideae</taxon>
        <taxon>50 kb inversion clade</taxon>
        <taxon>NPAAA clade</taxon>
        <taxon>Hologalegina</taxon>
        <taxon>IRL clade</taxon>
        <taxon>Trifolieae</taxon>
        <taxon>Medicago</taxon>
    </lineage>
</organism>
<dbReference type="Proteomes" id="UP000002051">
    <property type="component" value="Unassembled WGS sequence"/>
</dbReference>
<dbReference type="EnsemblPlants" id="KEH41306">
    <property type="protein sequence ID" value="KEH41306"/>
    <property type="gene ID" value="MTR_1g048330"/>
</dbReference>
<sequence>MGNLCGGGCKPKLNPKIVIMVPPISERGRRNNKEDMISELSDCIIHSYFNLSGYQNCCSNLRFTKEMERYWKQIPSLTFTSTEFSTSDKLSIFISSLFSIIIGFGIRTGEGNGLINSIINHTYQ</sequence>
<protein>
    <submittedName>
        <fullName evidence="1 2">Uncharacterized protein</fullName>
    </submittedName>
</protein>
<accession>A0A072VI79</accession>
<gene>
    <name evidence="1" type="ordered locus">MTR_1g048330</name>
</gene>
<dbReference type="AlphaFoldDB" id="A0A072VI79"/>
<reference evidence="1 3" key="1">
    <citation type="journal article" date="2011" name="Nature">
        <title>The Medicago genome provides insight into the evolution of rhizobial symbioses.</title>
        <authorList>
            <person name="Young N.D."/>
            <person name="Debelle F."/>
            <person name="Oldroyd G.E."/>
            <person name="Geurts R."/>
            <person name="Cannon S.B."/>
            <person name="Udvardi M.K."/>
            <person name="Benedito V.A."/>
            <person name="Mayer K.F."/>
            <person name="Gouzy J."/>
            <person name="Schoof H."/>
            <person name="Van de Peer Y."/>
            <person name="Proost S."/>
            <person name="Cook D.R."/>
            <person name="Meyers B.C."/>
            <person name="Spannagl M."/>
            <person name="Cheung F."/>
            <person name="De Mita S."/>
            <person name="Krishnakumar V."/>
            <person name="Gundlach H."/>
            <person name="Zhou S."/>
            <person name="Mudge J."/>
            <person name="Bharti A.K."/>
            <person name="Murray J.D."/>
            <person name="Naoumkina M.A."/>
            <person name="Rosen B."/>
            <person name="Silverstein K.A."/>
            <person name="Tang H."/>
            <person name="Rombauts S."/>
            <person name="Zhao P.X."/>
            <person name="Zhou P."/>
            <person name="Barbe V."/>
            <person name="Bardou P."/>
            <person name="Bechner M."/>
            <person name="Bellec A."/>
            <person name="Berger A."/>
            <person name="Berges H."/>
            <person name="Bidwell S."/>
            <person name="Bisseling T."/>
            <person name="Choisne N."/>
            <person name="Couloux A."/>
            <person name="Denny R."/>
            <person name="Deshpande S."/>
            <person name="Dai X."/>
            <person name="Doyle J.J."/>
            <person name="Dudez A.M."/>
            <person name="Farmer A.D."/>
            <person name="Fouteau S."/>
            <person name="Franken C."/>
            <person name="Gibelin C."/>
            <person name="Gish J."/>
            <person name="Goldstein S."/>
            <person name="Gonzalez A.J."/>
            <person name="Green P.J."/>
            <person name="Hallab A."/>
            <person name="Hartog M."/>
            <person name="Hua A."/>
            <person name="Humphray S.J."/>
            <person name="Jeong D.H."/>
            <person name="Jing Y."/>
            <person name="Jocker A."/>
            <person name="Kenton S.M."/>
            <person name="Kim D.J."/>
            <person name="Klee K."/>
            <person name="Lai H."/>
            <person name="Lang C."/>
            <person name="Lin S."/>
            <person name="Macmil S.L."/>
            <person name="Magdelenat G."/>
            <person name="Matthews L."/>
            <person name="McCorrison J."/>
            <person name="Monaghan E.L."/>
            <person name="Mun J.H."/>
            <person name="Najar F.Z."/>
            <person name="Nicholson C."/>
            <person name="Noirot C."/>
            <person name="O'Bleness M."/>
            <person name="Paule C.R."/>
            <person name="Poulain J."/>
            <person name="Prion F."/>
            <person name="Qin B."/>
            <person name="Qu C."/>
            <person name="Retzel E.F."/>
            <person name="Riddle C."/>
            <person name="Sallet E."/>
            <person name="Samain S."/>
            <person name="Samson N."/>
            <person name="Sanders I."/>
            <person name="Saurat O."/>
            <person name="Scarpelli C."/>
            <person name="Schiex T."/>
            <person name="Segurens B."/>
            <person name="Severin A.J."/>
            <person name="Sherrier D.J."/>
            <person name="Shi R."/>
            <person name="Sims S."/>
            <person name="Singer S.R."/>
            <person name="Sinharoy S."/>
            <person name="Sterck L."/>
            <person name="Viollet A."/>
            <person name="Wang B.B."/>
            <person name="Wang K."/>
            <person name="Wang M."/>
            <person name="Wang X."/>
            <person name="Warfsmann J."/>
            <person name="Weissenbach J."/>
            <person name="White D.D."/>
            <person name="White J.D."/>
            <person name="Wiley G.B."/>
            <person name="Wincker P."/>
            <person name="Xing Y."/>
            <person name="Yang L."/>
            <person name="Yao Z."/>
            <person name="Ying F."/>
            <person name="Zhai J."/>
            <person name="Zhou L."/>
            <person name="Zuber A."/>
            <person name="Denarie J."/>
            <person name="Dixon R.A."/>
            <person name="May G.D."/>
            <person name="Schwartz D.C."/>
            <person name="Rogers J."/>
            <person name="Quetier F."/>
            <person name="Town C.D."/>
            <person name="Roe B.A."/>
        </authorList>
    </citation>
    <scope>NUCLEOTIDE SEQUENCE [LARGE SCALE GENOMIC DNA]</scope>
    <source>
        <strain evidence="1">A17</strain>
        <strain evidence="2 3">cv. Jemalong A17</strain>
    </source>
</reference>
<dbReference type="EMBL" id="CM001217">
    <property type="protein sequence ID" value="KEH41306.1"/>
    <property type="molecule type" value="Genomic_DNA"/>
</dbReference>